<dbReference type="CDD" id="cd06582">
    <property type="entry name" value="TM_PBP1_LivH_like"/>
    <property type="match status" value="1"/>
</dbReference>
<evidence type="ECO:0000256" key="5">
    <source>
        <dbReference type="ARBA" id="ARBA00022970"/>
    </source>
</evidence>
<evidence type="ECO:0000313" key="10">
    <source>
        <dbReference type="EMBL" id="MFC5293676.1"/>
    </source>
</evidence>
<gene>
    <name evidence="10" type="ORF">ACFPK2_11825</name>
</gene>
<keyword evidence="2" id="KW-0813">Transport</keyword>
<feature type="transmembrane region" description="Helical" evidence="9">
    <location>
        <begin position="64"/>
        <end position="84"/>
    </location>
</feature>
<dbReference type="PANTHER" id="PTHR11795:SF450">
    <property type="entry name" value="ABC TRANSPORTER PERMEASE PROTEIN"/>
    <property type="match status" value="1"/>
</dbReference>
<feature type="transmembrane region" description="Helical" evidence="9">
    <location>
        <begin position="6"/>
        <end position="30"/>
    </location>
</feature>
<dbReference type="EMBL" id="JBHSLI010000004">
    <property type="protein sequence ID" value="MFC5293676.1"/>
    <property type="molecule type" value="Genomic_DNA"/>
</dbReference>
<name>A0ABW0F5J4_9HYPH</name>
<dbReference type="InterPro" id="IPR052157">
    <property type="entry name" value="BCAA_transport_permease"/>
</dbReference>
<keyword evidence="7 9" id="KW-0472">Membrane</keyword>
<evidence type="ECO:0000256" key="6">
    <source>
        <dbReference type="ARBA" id="ARBA00022989"/>
    </source>
</evidence>
<evidence type="ECO:0000256" key="3">
    <source>
        <dbReference type="ARBA" id="ARBA00022475"/>
    </source>
</evidence>
<dbReference type="PANTHER" id="PTHR11795">
    <property type="entry name" value="BRANCHED-CHAIN AMINO ACID TRANSPORT SYSTEM PERMEASE PROTEIN LIVH"/>
    <property type="match status" value="1"/>
</dbReference>
<dbReference type="Pfam" id="PF02653">
    <property type="entry name" value="BPD_transp_2"/>
    <property type="match status" value="1"/>
</dbReference>
<reference evidence="11" key="1">
    <citation type="journal article" date="2019" name="Int. J. Syst. Evol. Microbiol.">
        <title>The Global Catalogue of Microorganisms (GCM) 10K type strain sequencing project: providing services to taxonomists for standard genome sequencing and annotation.</title>
        <authorList>
            <consortium name="The Broad Institute Genomics Platform"/>
            <consortium name="The Broad Institute Genome Sequencing Center for Infectious Disease"/>
            <person name="Wu L."/>
            <person name="Ma J."/>
        </authorList>
    </citation>
    <scope>NUCLEOTIDE SEQUENCE [LARGE SCALE GENOMIC DNA]</scope>
    <source>
        <strain evidence="11">CGMCC 1.15643</strain>
    </source>
</reference>
<keyword evidence="6 9" id="KW-1133">Transmembrane helix</keyword>
<organism evidence="10 11">
    <name type="scientific">Bosea minatitlanensis</name>
    <dbReference type="NCBI Taxonomy" id="128782"/>
    <lineage>
        <taxon>Bacteria</taxon>
        <taxon>Pseudomonadati</taxon>
        <taxon>Pseudomonadota</taxon>
        <taxon>Alphaproteobacteria</taxon>
        <taxon>Hyphomicrobiales</taxon>
        <taxon>Boseaceae</taxon>
        <taxon>Bosea</taxon>
    </lineage>
</organism>
<dbReference type="RefSeq" id="WP_158444229.1">
    <property type="nucleotide sequence ID" value="NZ_JAOAOS010000004.1"/>
</dbReference>
<keyword evidence="4 9" id="KW-0812">Transmembrane</keyword>
<sequence>MMDLLPVLLVNGVVFGAIYAINAIGIGLVYNTTGIINFAQGEFIMLGGMLTACLYGQAGLPLLVAIIGGVALTVVVGLLTERLFIRPLWRRGAKDWTYVFMLFAVATVLPNLVMLGVGRDPLTFPTFGGLPAVQLGSVTLSSQALWVLLVTVAVFFALQGFFDRTLLGKAMKATAINRRVAAWLGIAVEQMVAMSFGLAALLGAIGGVVFTPLISTQFDAGVSMTLNGFAAAIIGGMGNMRGAIVGGLVIGILQSISTAFISSVYGDAVTYAVLFGLLVVWPHGLFRPLIELKNEEI</sequence>
<protein>
    <submittedName>
        <fullName evidence="10">Branched-chain amino acid ABC transporter permease</fullName>
    </submittedName>
</protein>
<keyword evidence="3" id="KW-1003">Cell membrane</keyword>
<evidence type="ECO:0000313" key="11">
    <source>
        <dbReference type="Proteomes" id="UP001595976"/>
    </source>
</evidence>
<keyword evidence="5" id="KW-0029">Amino-acid transport</keyword>
<feature type="transmembrane region" description="Helical" evidence="9">
    <location>
        <begin position="96"/>
        <end position="117"/>
    </location>
</feature>
<comment type="caution">
    <text evidence="10">The sequence shown here is derived from an EMBL/GenBank/DDBJ whole genome shotgun (WGS) entry which is preliminary data.</text>
</comment>
<dbReference type="Proteomes" id="UP001595976">
    <property type="component" value="Unassembled WGS sequence"/>
</dbReference>
<proteinExistence type="inferred from homology"/>
<evidence type="ECO:0000256" key="2">
    <source>
        <dbReference type="ARBA" id="ARBA00022448"/>
    </source>
</evidence>
<keyword evidence="11" id="KW-1185">Reference proteome</keyword>
<comment type="similarity">
    <text evidence="8">Belongs to the binding-protein-dependent transport system permease family. LivHM subfamily.</text>
</comment>
<feature type="transmembrane region" description="Helical" evidence="9">
    <location>
        <begin position="144"/>
        <end position="162"/>
    </location>
</feature>
<evidence type="ECO:0000256" key="7">
    <source>
        <dbReference type="ARBA" id="ARBA00023136"/>
    </source>
</evidence>
<evidence type="ECO:0000256" key="4">
    <source>
        <dbReference type="ARBA" id="ARBA00022692"/>
    </source>
</evidence>
<comment type="subcellular location">
    <subcellularLocation>
        <location evidence="1">Cell membrane</location>
        <topology evidence="1">Multi-pass membrane protein</topology>
    </subcellularLocation>
</comment>
<accession>A0ABW0F5J4</accession>
<evidence type="ECO:0000256" key="9">
    <source>
        <dbReference type="SAM" id="Phobius"/>
    </source>
</evidence>
<evidence type="ECO:0000256" key="8">
    <source>
        <dbReference type="ARBA" id="ARBA00037998"/>
    </source>
</evidence>
<evidence type="ECO:0000256" key="1">
    <source>
        <dbReference type="ARBA" id="ARBA00004651"/>
    </source>
</evidence>
<feature type="transmembrane region" description="Helical" evidence="9">
    <location>
        <begin position="183"/>
        <end position="214"/>
    </location>
</feature>
<dbReference type="InterPro" id="IPR001851">
    <property type="entry name" value="ABC_transp_permease"/>
</dbReference>